<evidence type="ECO:0000313" key="2">
    <source>
        <dbReference type="EMBL" id="SHI66476.1"/>
    </source>
</evidence>
<dbReference type="AlphaFoldDB" id="A0A1M6CZP7"/>
<evidence type="ECO:0008006" key="4">
    <source>
        <dbReference type="Google" id="ProtNLM"/>
    </source>
</evidence>
<dbReference type="RefSeq" id="WP_073315096.1">
    <property type="nucleotide sequence ID" value="NZ_FQYP01000002.1"/>
</dbReference>
<protein>
    <recommendedName>
        <fullName evidence="4">PKD domain-containing protein</fullName>
    </recommendedName>
</protein>
<dbReference type="Proteomes" id="UP000184432">
    <property type="component" value="Unassembled WGS sequence"/>
</dbReference>
<organism evidence="2 3">
    <name type="scientific">Aquimarina spongiae</name>
    <dbReference type="NCBI Taxonomy" id="570521"/>
    <lineage>
        <taxon>Bacteria</taxon>
        <taxon>Pseudomonadati</taxon>
        <taxon>Bacteroidota</taxon>
        <taxon>Flavobacteriia</taxon>
        <taxon>Flavobacteriales</taxon>
        <taxon>Flavobacteriaceae</taxon>
        <taxon>Aquimarina</taxon>
    </lineage>
</organism>
<evidence type="ECO:0000256" key="1">
    <source>
        <dbReference type="SAM" id="SignalP"/>
    </source>
</evidence>
<evidence type="ECO:0000313" key="3">
    <source>
        <dbReference type="Proteomes" id="UP000184432"/>
    </source>
</evidence>
<dbReference type="PROSITE" id="PS51257">
    <property type="entry name" value="PROKAR_LIPOPROTEIN"/>
    <property type="match status" value="1"/>
</dbReference>
<proteinExistence type="predicted"/>
<keyword evidence="1" id="KW-0732">Signal</keyword>
<keyword evidence="3" id="KW-1185">Reference proteome</keyword>
<gene>
    <name evidence="2" type="ORF">SAMN04488508_102364</name>
</gene>
<feature type="signal peptide" evidence="1">
    <location>
        <begin position="1"/>
        <end position="23"/>
    </location>
</feature>
<dbReference type="OrthoDB" id="1199198at2"/>
<sequence length="473" mass="54587">MKKISIWLITVFAMMLTFTSCEVNEEFETCPEINLEIENEPGSAVYRFIAQLDELEDIRFTWTIDDEEIATGNIDNIIGQILDYRFESGKHTVCVKVASDDCPIQVCKEIDVVRDETDPCPDLFFESRTNEKPSTYKFIADFEGIERLDYGWYINGELVEDSSPNERNYLIWDFEEPGVYEVCIKTETDECPEGASYCKEIRVEESDLACPEVFFRKEMEPGTDGTYVFEAVIEGTDEVSEILWYVNDQQVENATDQQEGSRVLVQEFGPGVYEVCLKVTTPDCPDGVVYCKEIRVGQTCPELTFEAERDGDNLAYYFYPRYFDGIEETPISWSVNQDFVGTTQGHDEPFYFQFAPGRYEVCMLIETEDCPEGVSFCKVIEIDYDCPELFFEMEQEGDTPGYNFYASFDRMQDTSYEWTINGEVVDREIVDSNEEKDDYLYYQFGAGTYEICIIAETPNCPQGVRYCKTLVIE</sequence>
<reference evidence="3" key="1">
    <citation type="submission" date="2016-11" db="EMBL/GenBank/DDBJ databases">
        <authorList>
            <person name="Varghese N."/>
            <person name="Submissions S."/>
        </authorList>
    </citation>
    <scope>NUCLEOTIDE SEQUENCE [LARGE SCALE GENOMIC DNA]</scope>
    <source>
        <strain evidence="3">DSM 22623</strain>
    </source>
</reference>
<dbReference type="EMBL" id="FQYP01000002">
    <property type="protein sequence ID" value="SHI66476.1"/>
    <property type="molecule type" value="Genomic_DNA"/>
</dbReference>
<feature type="chain" id="PRO_5012319283" description="PKD domain-containing protein" evidence="1">
    <location>
        <begin position="24"/>
        <end position="473"/>
    </location>
</feature>
<name>A0A1M6CZP7_9FLAO</name>
<dbReference type="STRING" id="570521.SAMN04488508_102364"/>
<accession>A0A1M6CZP7</accession>